<protein>
    <submittedName>
        <fullName evidence="2">DUF4007 family protein</fullName>
    </submittedName>
</protein>
<sequence length="273" mass="32245">MDRPRLIISEGYNLHLEIVSEILEFTIKNEKKSYTRKEISEEIGYGERMVKSVMNFGIAMGIIKKRTYTPTKLGEIIHRYDPFITDPGTLWVLHYVSSSNPQLLIWNKLFNSILYKSQDGELSTLINQFDEISEFVSENTLKKNLRGELSSVLNAYCEQEFRKVGIISKDDNEYFWYKNQPINEMIFLSLIYWYKEMFHANISTIDIDFLLKEKNSPGRICLFELSYMRKILEKLGNNKLITLETRADLDQVRFRDNFNFYNVLELYYGGQHA</sequence>
<accession>A0ABV6LUJ3</accession>
<dbReference type="Pfam" id="PF13182">
    <property type="entry name" value="DUF4007"/>
    <property type="match status" value="1"/>
</dbReference>
<organism evidence="2 3">
    <name type="scientific">Pontibacillus salicampi</name>
    <dbReference type="NCBI Taxonomy" id="1449801"/>
    <lineage>
        <taxon>Bacteria</taxon>
        <taxon>Bacillati</taxon>
        <taxon>Bacillota</taxon>
        <taxon>Bacilli</taxon>
        <taxon>Bacillales</taxon>
        <taxon>Bacillaceae</taxon>
        <taxon>Pontibacillus</taxon>
    </lineage>
</organism>
<feature type="domain" description="DUF4007" evidence="1">
    <location>
        <begin position="28"/>
        <end position="268"/>
    </location>
</feature>
<gene>
    <name evidence="2" type="ORF">ACFFGV_20255</name>
</gene>
<evidence type="ECO:0000259" key="1">
    <source>
        <dbReference type="Pfam" id="PF13182"/>
    </source>
</evidence>
<evidence type="ECO:0000313" key="3">
    <source>
        <dbReference type="Proteomes" id="UP001589836"/>
    </source>
</evidence>
<keyword evidence="3" id="KW-1185">Reference proteome</keyword>
<comment type="caution">
    <text evidence="2">The sequence shown here is derived from an EMBL/GenBank/DDBJ whole genome shotgun (WGS) entry which is preliminary data.</text>
</comment>
<name>A0ABV6LUJ3_9BACI</name>
<dbReference type="EMBL" id="JBHLTP010000023">
    <property type="protein sequence ID" value="MFC0525913.1"/>
    <property type="molecule type" value="Genomic_DNA"/>
</dbReference>
<dbReference type="InterPro" id="IPR025248">
    <property type="entry name" value="DUF4007"/>
</dbReference>
<dbReference type="RefSeq" id="WP_377351730.1">
    <property type="nucleotide sequence ID" value="NZ_JBHLTP010000023.1"/>
</dbReference>
<evidence type="ECO:0000313" key="2">
    <source>
        <dbReference type="EMBL" id="MFC0525913.1"/>
    </source>
</evidence>
<proteinExistence type="predicted"/>
<reference evidence="2 3" key="1">
    <citation type="submission" date="2024-09" db="EMBL/GenBank/DDBJ databases">
        <authorList>
            <person name="Sun Q."/>
            <person name="Mori K."/>
        </authorList>
    </citation>
    <scope>NUCLEOTIDE SEQUENCE [LARGE SCALE GENOMIC DNA]</scope>
    <source>
        <strain evidence="2 3">NCAIM B.02529</strain>
    </source>
</reference>
<dbReference type="Proteomes" id="UP001589836">
    <property type="component" value="Unassembled WGS sequence"/>
</dbReference>